<evidence type="ECO:0000256" key="3">
    <source>
        <dbReference type="ARBA" id="ARBA00023163"/>
    </source>
</evidence>
<dbReference type="RefSeq" id="WP_005868053.1">
    <property type="nucleotide sequence ID" value="NZ_AKFS01000053.1"/>
</dbReference>
<protein>
    <submittedName>
        <fullName evidence="5">Transcriptional regulator, GntR family</fullName>
    </submittedName>
</protein>
<dbReference type="SUPFAM" id="SSF46785">
    <property type="entry name" value="Winged helix' DNA-binding domain"/>
    <property type="match status" value="1"/>
</dbReference>
<comment type="caution">
    <text evidence="5">The sequence shown here is derived from an EMBL/GenBank/DDBJ whole genome shotgun (WGS) entry which is preliminary data.</text>
</comment>
<dbReference type="InterPro" id="IPR036388">
    <property type="entry name" value="WH-like_DNA-bd_sf"/>
</dbReference>
<dbReference type="CDD" id="cd07377">
    <property type="entry name" value="WHTH_GntR"/>
    <property type="match status" value="1"/>
</dbReference>
<dbReference type="GO" id="GO:0003700">
    <property type="term" value="F:DNA-binding transcription factor activity"/>
    <property type="evidence" value="ECO:0007669"/>
    <property type="project" value="InterPro"/>
</dbReference>
<name>J0NT67_9ACTO</name>
<keyword evidence="1" id="KW-0805">Transcription regulation</keyword>
<keyword evidence="3" id="KW-0804">Transcription</keyword>
<keyword evidence="2" id="KW-0238">DNA-binding</keyword>
<evidence type="ECO:0000259" key="4">
    <source>
        <dbReference type="PROSITE" id="PS50949"/>
    </source>
</evidence>
<dbReference type="InterPro" id="IPR036390">
    <property type="entry name" value="WH_DNA-bd_sf"/>
</dbReference>
<dbReference type="OrthoDB" id="3575876at2"/>
<reference evidence="5 6" key="1">
    <citation type="submission" date="2012-05" db="EMBL/GenBank/DDBJ databases">
        <authorList>
            <person name="Harkins D.M."/>
            <person name="Madupu R."/>
            <person name="Durkin A.S."/>
            <person name="Torralba M."/>
            <person name="Methe B."/>
            <person name="Sutton G.G."/>
            <person name="Nelson K.E."/>
        </authorList>
    </citation>
    <scope>NUCLEOTIDE SEQUENCE [LARGE SCALE GENOMIC DNA]</scope>
    <source>
        <strain evidence="5 6">F0490</strain>
    </source>
</reference>
<dbReference type="EMBL" id="AKFS01000053">
    <property type="protein sequence ID" value="EJF48052.1"/>
    <property type="molecule type" value="Genomic_DNA"/>
</dbReference>
<gene>
    <name evidence="5" type="ORF">HMPREF1317_0397</name>
</gene>
<keyword evidence="6" id="KW-1185">Reference proteome</keyword>
<dbReference type="PANTHER" id="PTHR38445">
    <property type="entry name" value="HTH-TYPE TRANSCRIPTIONAL REPRESSOR YTRA"/>
    <property type="match status" value="1"/>
</dbReference>
<feature type="domain" description="HTH gntR-type" evidence="4">
    <location>
        <begin position="7"/>
        <end position="75"/>
    </location>
</feature>
<sequence>MRFDDTRPIWIQLVEAFSQKIASGQWAPASKIPSVRELAIDAGVNPNTVQRALSRLDADGLTVAERAQGRFVTSDTEAIARARAELARQATDSHIATVRQLGIGRDEAVSLLNARWIDNPPEGGHGQ</sequence>
<organism evidence="5 6">
    <name type="scientific">Schaalia georgiae F0490</name>
    <dbReference type="NCBI Taxonomy" id="1125717"/>
    <lineage>
        <taxon>Bacteria</taxon>
        <taxon>Bacillati</taxon>
        <taxon>Actinomycetota</taxon>
        <taxon>Actinomycetes</taxon>
        <taxon>Actinomycetales</taxon>
        <taxon>Actinomycetaceae</taxon>
        <taxon>Schaalia</taxon>
    </lineage>
</organism>
<dbReference type="PATRIC" id="fig|1125717.3.peg.334"/>
<evidence type="ECO:0000313" key="6">
    <source>
        <dbReference type="Proteomes" id="UP000004578"/>
    </source>
</evidence>
<dbReference type="InterPro" id="IPR000524">
    <property type="entry name" value="Tscrpt_reg_HTH_GntR"/>
</dbReference>
<evidence type="ECO:0000313" key="5">
    <source>
        <dbReference type="EMBL" id="EJF48052.1"/>
    </source>
</evidence>
<proteinExistence type="predicted"/>
<accession>J0NT67</accession>
<dbReference type="Pfam" id="PF00392">
    <property type="entry name" value="GntR"/>
    <property type="match status" value="1"/>
</dbReference>
<dbReference type="PROSITE" id="PS50949">
    <property type="entry name" value="HTH_GNTR"/>
    <property type="match status" value="1"/>
</dbReference>
<dbReference type="AlphaFoldDB" id="J0NT67"/>
<dbReference type="GO" id="GO:0003677">
    <property type="term" value="F:DNA binding"/>
    <property type="evidence" value="ECO:0007669"/>
    <property type="project" value="UniProtKB-KW"/>
</dbReference>
<dbReference type="Proteomes" id="UP000004578">
    <property type="component" value="Unassembled WGS sequence"/>
</dbReference>
<dbReference type="PANTHER" id="PTHR38445:SF6">
    <property type="entry name" value="GNTR-FAMILY TRANSCRIPTIONAL REGULATOR"/>
    <property type="match status" value="1"/>
</dbReference>
<dbReference type="SMART" id="SM00345">
    <property type="entry name" value="HTH_GNTR"/>
    <property type="match status" value="1"/>
</dbReference>
<evidence type="ECO:0000256" key="1">
    <source>
        <dbReference type="ARBA" id="ARBA00023015"/>
    </source>
</evidence>
<evidence type="ECO:0000256" key="2">
    <source>
        <dbReference type="ARBA" id="ARBA00023125"/>
    </source>
</evidence>
<dbReference type="Gene3D" id="1.10.10.10">
    <property type="entry name" value="Winged helix-like DNA-binding domain superfamily/Winged helix DNA-binding domain"/>
    <property type="match status" value="1"/>
</dbReference>